<dbReference type="EMBL" id="NKHD01000003">
    <property type="protein sequence ID" value="OXT09424.1"/>
    <property type="molecule type" value="Genomic_DNA"/>
</dbReference>
<sequence>MKKIYALILIFVAILAVLGIVYADSTQDPGSQQDPLVTKSYVDSKYDDLKSYVDSKAGSGTTSGYDIVELNPGESITLYQGSEAIVRTDNSSTIVTSTDGVSDLTGGKDLKNNALIPANHLLLFPRSDGRGIKAKSYTIVVVMGKYTKN</sequence>
<dbReference type="EMBL" id="CP016893">
    <property type="protein sequence ID" value="AST58100.1"/>
    <property type="molecule type" value="Genomic_DNA"/>
</dbReference>
<dbReference type="Proteomes" id="UP000214975">
    <property type="component" value="Chromosome"/>
</dbReference>
<organism evidence="2 4">
    <name type="scientific">Thermoanaerobacterium thermosaccharolyticum</name>
    <name type="common">Clostridium thermosaccharolyticum</name>
    <dbReference type="NCBI Taxonomy" id="1517"/>
    <lineage>
        <taxon>Bacteria</taxon>
        <taxon>Bacillati</taxon>
        <taxon>Bacillota</taxon>
        <taxon>Clostridia</taxon>
        <taxon>Thermoanaerobacterales</taxon>
        <taxon>Thermoanaerobacteraceae</taxon>
        <taxon>Thermoanaerobacterium</taxon>
    </lineage>
</organism>
<proteinExistence type="predicted"/>
<dbReference type="AlphaFoldDB" id="A0A231VMX0"/>
<name>A0A231VMX0_THETR</name>
<gene>
    <name evidence="2" type="ORF">CE561_01010</name>
    <name evidence="1" type="ORF">Thert_02166</name>
</gene>
<evidence type="ECO:0000313" key="4">
    <source>
        <dbReference type="Proteomes" id="UP000215301"/>
    </source>
</evidence>
<evidence type="ECO:0000313" key="2">
    <source>
        <dbReference type="EMBL" id="OXT09424.1"/>
    </source>
</evidence>
<reference evidence="2 4" key="2">
    <citation type="submission" date="2017-06" db="EMBL/GenBank/DDBJ databases">
        <title>Isolation and characterization of a thermophilic and butanogenic Thermoanaerobacterium thermosaccharolyticum M5 capable of efficient degradation of hemicellulose.</title>
        <authorList>
            <person name="Xin F."/>
            <person name="Jiang Y."/>
        </authorList>
    </citation>
    <scope>NUCLEOTIDE SEQUENCE [LARGE SCALE GENOMIC DNA]</scope>
    <source>
        <strain evidence="2 4">M5</strain>
    </source>
</reference>
<reference evidence="1 3" key="1">
    <citation type="submission" date="2016-08" db="EMBL/GenBank/DDBJ databases">
        <title>A novel genetic cassette of butanologenic Thermoanaerobacterium thermosaccharolyticum that directly convert cellulose to butanol.</title>
        <authorList>
            <person name="Li T."/>
            <person name="He J."/>
        </authorList>
    </citation>
    <scope>NUCLEOTIDE SEQUENCE [LARGE SCALE GENOMIC DNA]</scope>
    <source>
        <strain evidence="1 3">TG57</strain>
    </source>
</reference>
<dbReference type="RefSeq" id="WP_094043348.1">
    <property type="nucleotide sequence ID" value="NZ_CP016893.1"/>
</dbReference>
<evidence type="ECO:0000313" key="3">
    <source>
        <dbReference type="Proteomes" id="UP000214975"/>
    </source>
</evidence>
<protein>
    <submittedName>
        <fullName evidence="2">Uncharacterized protein</fullName>
    </submittedName>
</protein>
<dbReference type="Proteomes" id="UP000215301">
    <property type="component" value="Unassembled WGS sequence"/>
</dbReference>
<evidence type="ECO:0000313" key="1">
    <source>
        <dbReference type="EMBL" id="AST58100.1"/>
    </source>
</evidence>
<accession>A0A231VMX0</accession>